<name>A0A518BXL8_9BACT</name>
<protein>
    <recommendedName>
        <fullName evidence="2">NfeD integral membrane domain-containing protein</fullName>
    </recommendedName>
</protein>
<dbReference type="RefSeq" id="WP_145445933.1">
    <property type="nucleotide sequence ID" value="NZ_CP036280.1"/>
</dbReference>
<dbReference type="InterPro" id="IPR012340">
    <property type="entry name" value="NA-bd_OB-fold"/>
</dbReference>
<evidence type="ECO:0000256" key="1">
    <source>
        <dbReference type="SAM" id="Phobius"/>
    </source>
</evidence>
<dbReference type="Gene3D" id="2.40.50.140">
    <property type="entry name" value="Nucleic acid-binding proteins"/>
    <property type="match status" value="1"/>
</dbReference>
<accession>A0A518BXL8</accession>
<gene>
    <name evidence="3" type="ORF">Pan265_15800</name>
</gene>
<dbReference type="Pfam" id="PF24961">
    <property type="entry name" value="NfeD_membrane"/>
    <property type="match status" value="1"/>
</dbReference>
<dbReference type="PANTHER" id="PTHR33507">
    <property type="entry name" value="INNER MEMBRANE PROTEIN YBBJ"/>
    <property type="match status" value="1"/>
</dbReference>
<feature type="transmembrane region" description="Helical" evidence="1">
    <location>
        <begin position="72"/>
        <end position="90"/>
    </location>
</feature>
<dbReference type="OrthoDB" id="283587at2"/>
<dbReference type="KEGG" id="mcad:Pan265_15800"/>
<dbReference type="InterPro" id="IPR056739">
    <property type="entry name" value="NfeD_membrane"/>
</dbReference>
<organism evidence="3 4">
    <name type="scientific">Mucisphaera calidilacus</name>
    <dbReference type="NCBI Taxonomy" id="2527982"/>
    <lineage>
        <taxon>Bacteria</taxon>
        <taxon>Pseudomonadati</taxon>
        <taxon>Planctomycetota</taxon>
        <taxon>Phycisphaerae</taxon>
        <taxon>Phycisphaerales</taxon>
        <taxon>Phycisphaeraceae</taxon>
        <taxon>Mucisphaera</taxon>
    </lineage>
</organism>
<dbReference type="InterPro" id="IPR052165">
    <property type="entry name" value="Membrane_assoc_protease"/>
</dbReference>
<evidence type="ECO:0000313" key="3">
    <source>
        <dbReference type="EMBL" id="QDU71727.1"/>
    </source>
</evidence>
<feature type="domain" description="NfeD integral membrane" evidence="2">
    <location>
        <begin position="23"/>
        <end position="86"/>
    </location>
</feature>
<keyword evidence="1" id="KW-0472">Membrane</keyword>
<dbReference type="Proteomes" id="UP000320386">
    <property type="component" value="Chromosome"/>
</dbReference>
<keyword evidence="1" id="KW-1133">Transmembrane helix</keyword>
<sequence>MAYCLAQAAPAAGASGSSNSLLIWGVLLIAIGFAIVVLEFFVPSAGVLAVVASACMVVGIVCLFLRDTTAGLIATVLVLIAMPVVIGWGVRLLPETPIFRWLTLDAPASKSEETEHASLVGQEGVAVKDLHPIGPCTINGKRMECLAQGGMIQAGSRVRVTSESAFEVKVRAIEEG</sequence>
<dbReference type="EMBL" id="CP036280">
    <property type="protein sequence ID" value="QDU71727.1"/>
    <property type="molecule type" value="Genomic_DNA"/>
</dbReference>
<feature type="transmembrane region" description="Helical" evidence="1">
    <location>
        <begin position="47"/>
        <end position="65"/>
    </location>
</feature>
<evidence type="ECO:0000259" key="2">
    <source>
        <dbReference type="Pfam" id="PF24961"/>
    </source>
</evidence>
<keyword evidence="1" id="KW-0812">Transmembrane</keyword>
<evidence type="ECO:0000313" key="4">
    <source>
        <dbReference type="Proteomes" id="UP000320386"/>
    </source>
</evidence>
<dbReference type="AlphaFoldDB" id="A0A518BXL8"/>
<proteinExistence type="predicted"/>
<reference evidence="3 4" key="1">
    <citation type="submission" date="2019-02" db="EMBL/GenBank/DDBJ databases">
        <title>Deep-cultivation of Planctomycetes and their phenomic and genomic characterization uncovers novel biology.</title>
        <authorList>
            <person name="Wiegand S."/>
            <person name="Jogler M."/>
            <person name="Boedeker C."/>
            <person name="Pinto D."/>
            <person name="Vollmers J."/>
            <person name="Rivas-Marin E."/>
            <person name="Kohn T."/>
            <person name="Peeters S.H."/>
            <person name="Heuer A."/>
            <person name="Rast P."/>
            <person name="Oberbeckmann S."/>
            <person name="Bunk B."/>
            <person name="Jeske O."/>
            <person name="Meyerdierks A."/>
            <person name="Storesund J.E."/>
            <person name="Kallscheuer N."/>
            <person name="Luecker S."/>
            <person name="Lage O.M."/>
            <person name="Pohl T."/>
            <person name="Merkel B.J."/>
            <person name="Hornburger P."/>
            <person name="Mueller R.-W."/>
            <person name="Bruemmer F."/>
            <person name="Labrenz M."/>
            <person name="Spormann A.M."/>
            <person name="Op den Camp H."/>
            <person name="Overmann J."/>
            <person name="Amann R."/>
            <person name="Jetten M.S.M."/>
            <person name="Mascher T."/>
            <person name="Medema M.H."/>
            <person name="Devos D.P."/>
            <person name="Kaster A.-K."/>
            <person name="Ovreas L."/>
            <person name="Rohde M."/>
            <person name="Galperin M.Y."/>
            <person name="Jogler C."/>
        </authorList>
    </citation>
    <scope>NUCLEOTIDE SEQUENCE [LARGE SCALE GENOMIC DNA]</scope>
    <source>
        <strain evidence="3 4">Pan265</strain>
    </source>
</reference>
<keyword evidence="4" id="KW-1185">Reference proteome</keyword>
<feature type="transmembrane region" description="Helical" evidence="1">
    <location>
        <begin position="21"/>
        <end position="41"/>
    </location>
</feature>